<dbReference type="RefSeq" id="WP_019382706.1">
    <property type="nucleotide sequence ID" value="NZ_CP015506.1"/>
</dbReference>
<feature type="transmembrane region" description="Helical" evidence="1">
    <location>
        <begin position="56"/>
        <end position="73"/>
    </location>
</feature>
<accession>A0A160MCR0</accession>
<dbReference type="KEGG" id="bon:A361_17000"/>
<protein>
    <submittedName>
        <fullName evidence="2">Uncharacterized protein</fullName>
    </submittedName>
</protein>
<keyword evidence="1" id="KW-0812">Transmembrane</keyword>
<name>A0A160MCR0_9BACI</name>
<dbReference type="AlphaFoldDB" id="A0A160MCR0"/>
<gene>
    <name evidence="2" type="ORF">A361_17000</name>
</gene>
<reference evidence="2 3" key="1">
    <citation type="submission" date="2016-04" db="EMBL/GenBank/DDBJ databases">
        <title>Complete genome sequence of Bacillus oceanisediminis strain 2691.</title>
        <authorList>
            <person name="Jeong H."/>
            <person name="Kim H.J."/>
            <person name="Lee D.-W."/>
        </authorList>
    </citation>
    <scope>NUCLEOTIDE SEQUENCE [LARGE SCALE GENOMIC DNA]</scope>
    <source>
        <strain evidence="2 3">2691</strain>
    </source>
</reference>
<dbReference type="EMBL" id="CP015506">
    <property type="protein sequence ID" value="AND40777.1"/>
    <property type="molecule type" value="Genomic_DNA"/>
</dbReference>
<organism evidence="2 3">
    <name type="scientific">Cytobacillus oceanisediminis 2691</name>
    <dbReference type="NCBI Taxonomy" id="1196031"/>
    <lineage>
        <taxon>Bacteria</taxon>
        <taxon>Bacillati</taxon>
        <taxon>Bacillota</taxon>
        <taxon>Bacilli</taxon>
        <taxon>Bacillales</taxon>
        <taxon>Bacillaceae</taxon>
        <taxon>Cytobacillus</taxon>
    </lineage>
</organism>
<keyword evidence="1" id="KW-0472">Membrane</keyword>
<proteinExistence type="predicted"/>
<evidence type="ECO:0000313" key="3">
    <source>
        <dbReference type="Proteomes" id="UP000077856"/>
    </source>
</evidence>
<keyword evidence="1" id="KW-1133">Transmembrane helix</keyword>
<evidence type="ECO:0000313" key="2">
    <source>
        <dbReference type="EMBL" id="AND40777.1"/>
    </source>
</evidence>
<dbReference type="STRING" id="1196031.A361_17000"/>
<evidence type="ECO:0000256" key="1">
    <source>
        <dbReference type="SAM" id="Phobius"/>
    </source>
</evidence>
<dbReference type="Proteomes" id="UP000077856">
    <property type="component" value="Chromosome"/>
</dbReference>
<sequence length="91" mass="10598">MDEEKEIIDRKTLGENFLQVFFNIQQFVIAQLQRLPPRGLKTGAGKALSLFLEPQSLMIVIITGIVTLFPFWIRGTLFTRFFLLAMFTFFH</sequence>